<reference evidence="8 9" key="1">
    <citation type="journal article" date="2021" name="Sci. Rep.">
        <title>The genome of the diatom Chaetoceros tenuissimus carries an ancient integrated fragment of an extant virus.</title>
        <authorList>
            <person name="Hongo Y."/>
            <person name="Kimura K."/>
            <person name="Takaki Y."/>
            <person name="Yoshida Y."/>
            <person name="Baba S."/>
            <person name="Kobayashi G."/>
            <person name="Nagasaki K."/>
            <person name="Hano T."/>
            <person name="Tomaru Y."/>
        </authorList>
    </citation>
    <scope>NUCLEOTIDE SEQUENCE [LARGE SCALE GENOMIC DNA]</scope>
    <source>
        <strain evidence="8 9">NIES-3715</strain>
    </source>
</reference>
<feature type="region of interest" description="Disordered" evidence="6">
    <location>
        <begin position="292"/>
        <end position="321"/>
    </location>
</feature>
<dbReference type="AlphaFoldDB" id="A0AAD3HBV3"/>
<name>A0AAD3HBV3_9STRA</name>
<dbReference type="GO" id="GO:0016491">
    <property type="term" value="F:oxidoreductase activity"/>
    <property type="evidence" value="ECO:0007669"/>
    <property type="project" value="UniProtKB-KW"/>
</dbReference>
<keyword evidence="9" id="KW-1185">Reference proteome</keyword>
<dbReference type="InterPro" id="IPR005123">
    <property type="entry name" value="Oxoglu/Fe-dep_dioxygenase_dom"/>
</dbReference>
<evidence type="ECO:0000256" key="2">
    <source>
        <dbReference type="ARBA" id="ARBA00022723"/>
    </source>
</evidence>
<evidence type="ECO:0000256" key="5">
    <source>
        <dbReference type="RuleBase" id="RU003682"/>
    </source>
</evidence>
<dbReference type="SUPFAM" id="SSF51197">
    <property type="entry name" value="Clavaminate synthase-like"/>
    <property type="match status" value="1"/>
</dbReference>
<evidence type="ECO:0000256" key="1">
    <source>
        <dbReference type="ARBA" id="ARBA00008056"/>
    </source>
</evidence>
<evidence type="ECO:0000313" key="9">
    <source>
        <dbReference type="Proteomes" id="UP001054902"/>
    </source>
</evidence>
<evidence type="ECO:0000256" key="3">
    <source>
        <dbReference type="ARBA" id="ARBA00023002"/>
    </source>
</evidence>
<keyword evidence="4 5" id="KW-0408">Iron</keyword>
<evidence type="ECO:0000313" key="8">
    <source>
        <dbReference type="EMBL" id="GFH57556.1"/>
    </source>
</evidence>
<evidence type="ECO:0000256" key="6">
    <source>
        <dbReference type="SAM" id="MobiDB-lite"/>
    </source>
</evidence>
<comment type="caution">
    <text evidence="8">The sequence shown here is derived from an EMBL/GenBank/DDBJ whole genome shotgun (WGS) entry which is preliminary data.</text>
</comment>
<organism evidence="8 9">
    <name type="scientific">Chaetoceros tenuissimus</name>
    <dbReference type="NCBI Taxonomy" id="426638"/>
    <lineage>
        <taxon>Eukaryota</taxon>
        <taxon>Sar</taxon>
        <taxon>Stramenopiles</taxon>
        <taxon>Ochrophyta</taxon>
        <taxon>Bacillariophyta</taxon>
        <taxon>Coscinodiscophyceae</taxon>
        <taxon>Chaetocerotophycidae</taxon>
        <taxon>Chaetocerotales</taxon>
        <taxon>Chaetocerotaceae</taxon>
        <taxon>Chaetoceros</taxon>
    </lineage>
</organism>
<dbReference type="InterPro" id="IPR044861">
    <property type="entry name" value="IPNS-like_FE2OG_OXY"/>
</dbReference>
<evidence type="ECO:0000256" key="4">
    <source>
        <dbReference type="ARBA" id="ARBA00023004"/>
    </source>
</evidence>
<dbReference type="PANTHER" id="PTHR10209">
    <property type="entry name" value="OXIDOREDUCTASE, 2OG-FE II OXYGENASE FAMILY PROTEIN"/>
    <property type="match status" value="1"/>
</dbReference>
<dbReference type="Pfam" id="PF03171">
    <property type="entry name" value="2OG-FeII_Oxy"/>
    <property type="match status" value="1"/>
</dbReference>
<dbReference type="Gene3D" id="2.60.120.330">
    <property type="entry name" value="B-lactam Antibiotic, Isopenicillin N Synthase, Chain"/>
    <property type="match status" value="1"/>
</dbReference>
<comment type="similarity">
    <text evidence="1 5">Belongs to the iron/ascorbate-dependent oxidoreductase family.</text>
</comment>
<feature type="compositionally biased region" description="Basic and acidic residues" evidence="6">
    <location>
        <begin position="300"/>
        <end position="310"/>
    </location>
</feature>
<keyword evidence="2 5" id="KW-0479">Metal-binding</keyword>
<dbReference type="PANTHER" id="PTHR10209:SF881">
    <property type="entry name" value="FI07970P-RELATED"/>
    <property type="match status" value="1"/>
</dbReference>
<dbReference type="EMBL" id="BLLK01000058">
    <property type="protein sequence ID" value="GFH57556.1"/>
    <property type="molecule type" value="Genomic_DNA"/>
</dbReference>
<accession>A0AAD3HBV3</accession>
<dbReference type="InterPro" id="IPR027443">
    <property type="entry name" value="IPNS-like_sf"/>
</dbReference>
<dbReference type="PROSITE" id="PS51471">
    <property type="entry name" value="FE2OG_OXY"/>
    <property type="match status" value="1"/>
</dbReference>
<evidence type="ECO:0000259" key="7">
    <source>
        <dbReference type="PROSITE" id="PS51471"/>
    </source>
</evidence>
<proteinExistence type="inferred from homology"/>
<protein>
    <submittedName>
        <fullName evidence="8">Clavaminate synthase-like protein</fullName>
    </submittedName>
</protein>
<dbReference type="Proteomes" id="UP001054902">
    <property type="component" value="Unassembled WGS sequence"/>
</dbReference>
<sequence>MNNRQHAEPIPLIEIPVGLNHGTCSKDTSKALVHALQESGFLLIKSPLLSPEYQIKALEAARHFLRHTKSKLIVEHPEDPKVYAMLDSKKDCKKASADLYEYMDIMEKIKVDVLMHLAVGLDMKDANFFTKLHDEHNDTLRVINYHKTCSETTANRCKEHSDYGSITLLSTDGVSGLEIFHNGNWIPVPYVKGALVVNIGTLLSGWTKGDLKATLHRVAGPASLHSQTPKETLIEACKHTRTSIAFFADPNHSISSKLSSEEDEGLKEALGGMSVADYIEWRSGGSSKFHDRSGIGFTSNERDMLDDLSRPCRGGNPNAAS</sequence>
<gene>
    <name evidence="8" type="ORF">CTEN210_14032</name>
</gene>
<keyword evidence="3 5" id="KW-0560">Oxidoreductase</keyword>
<dbReference type="GO" id="GO:0046872">
    <property type="term" value="F:metal ion binding"/>
    <property type="evidence" value="ECO:0007669"/>
    <property type="project" value="UniProtKB-KW"/>
</dbReference>
<feature type="domain" description="Fe2OG dioxygenase" evidence="7">
    <location>
        <begin position="135"/>
        <end position="250"/>
    </location>
</feature>